<accession>A0ABS6V6P0</accession>
<gene>
    <name evidence="2" type="ORF">KTQ36_08000</name>
</gene>
<keyword evidence="1" id="KW-1133">Transmembrane helix</keyword>
<organism evidence="2 3">
    <name type="scientific">Sphingomicrobium clamense</name>
    <dbReference type="NCBI Taxonomy" id="2851013"/>
    <lineage>
        <taxon>Bacteria</taxon>
        <taxon>Pseudomonadati</taxon>
        <taxon>Pseudomonadota</taxon>
        <taxon>Alphaproteobacteria</taxon>
        <taxon>Sphingomonadales</taxon>
        <taxon>Sphingomonadaceae</taxon>
        <taxon>Sphingomicrobium</taxon>
    </lineage>
</organism>
<dbReference type="RefSeq" id="WP_218633159.1">
    <property type="nucleotide sequence ID" value="NZ_JAHVAH010000001.1"/>
</dbReference>
<evidence type="ECO:0000313" key="2">
    <source>
        <dbReference type="EMBL" id="MBW0145236.1"/>
    </source>
</evidence>
<proteinExistence type="predicted"/>
<keyword evidence="3" id="KW-1185">Reference proteome</keyword>
<protein>
    <submittedName>
        <fullName evidence="2">Cytochrome C biosynthesis protein</fullName>
    </submittedName>
</protein>
<feature type="transmembrane region" description="Helical" evidence="1">
    <location>
        <begin position="5"/>
        <end position="22"/>
    </location>
</feature>
<dbReference type="EMBL" id="JAHVAH010000001">
    <property type="protein sequence ID" value="MBW0145236.1"/>
    <property type="molecule type" value="Genomic_DNA"/>
</dbReference>
<sequence>MTGFLILLGIVLLLLGIFWLAGIRGPRLTLVAAALMLGGAGYALFGRPGLPADPRVTAESQPPLPLTGARTVFFGQFQASDRWFNMAEAFAARGKTRMAAGILGSAVRENPRNFALWTGYANALVDDAGTLTPAAQLAYERAVGLAPDHPGPRFFYALAKLRSGDAEGAREDWLALLKETPAEAPWREFIEGGLALTEGQEPTGT</sequence>
<keyword evidence="1" id="KW-0472">Membrane</keyword>
<dbReference type="Proteomes" id="UP000698028">
    <property type="component" value="Unassembled WGS sequence"/>
</dbReference>
<comment type="caution">
    <text evidence="2">The sequence shown here is derived from an EMBL/GenBank/DDBJ whole genome shotgun (WGS) entry which is preliminary data.</text>
</comment>
<evidence type="ECO:0000313" key="3">
    <source>
        <dbReference type="Proteomes" id="UP000698028"/>
    </source>
</evidence>
<evidence type="ECO:0000256" key="1">
    <source>
        <dbReference type="SAM" id="Phobius"/>
    </source>
</evidence>
<reference evidence="2 3" key="1">
    <citation type="submission" date="2021-07" db="EMBL/GenBank/DDBJ databases">
        <title>The draft genome sequence of Sphingomicrobium sp. B8.</title>
        <authorList>
            <person name="Mu L."/>
        </authorList>
    </citation>
    <scope>NUCLEOTIDE SEQUENCE [LARGE SCALE GENOMIC DNA]</scope>
    <source>
        <strain evidence="2 3">B8</strain>
    </source>
</reference>
<name>A0ABS6V6P0_9SPHN</name>
<keyword evidence="1" id="KW-0812">Transmembrane</keyword>
<feature type="transmembrane region" description="Helical" evidence="1">
    <location>
        <begin position="28"/>
        <end position="45"/>
    </location>
</feature>